<dbReference type="EMBL" id="PGOL01000843">
    <property type="protein sequence ID" value="PKI64269.1"/>
    <property type="molecule type" value="Genomic_DNA"/>
</dbReference>
<evidence type="ECO:0000313" key="2">
    <source>
        <dbReference type="EMBL" id="PKI64269.1"/>
    </source>
</evidence>
<gene>
    <name evidence="2" type="ORF">CRG98_015342</name>
</gene>
<dbReference type="AlphaFoldDB" id="A0A2I0K6T7"/>
<accession>A0A2I0K6T7</accession>
<evidence type="ECO:0000313" key="3">
    <source>
        <dbReference type="Proteomes" id="UP000233551"/>
    </source>
</evidence>
<keyword evidence="3" id="KW-1185">Reference proteome</keyword>
<sequence length="81" mass="8848">MGFLHSANCIPEKKERESEIELGVPGSDGAPLLLRELREERSSFEIRRGISSTSIDPPDVQQGPLPSKPSNKGPDPKRPQG</sequence>
<proteinExistence type="predicted"/>
<protein>
    <submittedName>
        <fullName evidence="2">Uncharacterized protein</fullName>
    </submittedName>
</protein>
<reference evidence="2 3" key="1">
    <citation type="submission" date="2017-11" db="EMBL/GenBank/DDBJ databases">
        <title>De-novo sequencing of pomegranate (Punica granatum L.) genome.</title>
        <authorList>
            <person name="Akparov Z."/>
            <person name="Amiraslanov A."/>
            <person name="Hajiyeva S."/>
            <person name="Abbasov M."/>
            <person name="Kaur K."/>
            <person name="Hamwieh A."/>
            <person name="Solovyev V."/>
            <person name="Salamov A."/>
            <person name="Braich B."/>
            <person name="Kosarev P."/>
            <person name="Mahmoud A."/>
            <person name="Hajiyev E."/>
            <person name="Babayeva S."/>
            <person name="Izzatullayeva V."/>
            <person name="Mammadov A."/>
            <person name="Mammadov A."/>
            <person name="Sharifova S."/>
            <person name="Ojaghi J."/>
            <person name="Eynullazada K."/>
            <person name="Bayramov B."/>
            <person name="Abdulazimova A."/>
            <person name="Shahmuradov I."/>
        </authorList>
    </citation>
    <scope>NUCLEOTIDE SEQUENCE [LARGE SCALE GENOMIC DNA]</scope>
    <source>
        <strain evidence="3">cv. AG2017</strain>
        <tissue evidence="2">Leaf</tissue>
    </source>
</reference>
<organism evidence="2 3">
    <name type="scientific">Punica granatum</name>
    <name type="common">Pomegranate</name>
    <dbReference type="NCBI Taxonomy" id="22663"/>
    <lineage>
        <taxon>Eukaryota</taxon>
        <taxon>Viridiplantae</taxon>
        <taxon>Streptophyta</taxon>
        <taxon>Embryophyta</taxon>
        <taxon>Tracheophyta</taxon>
        <taxon>Spermatophyta</taxon>
        <taxon>Magnoliopsida</taxon>
        <taxon>eudicotyledons</taxon>
        <taxon>Gunneridae</taxon>
        <taxon>Pentapetalae</taxon>
        <taxon>rosids</taxon>
        <taxon>malvids</taxon>
        <taxon>Myrtales</taxon>
        <taxon>Lythraceae</taxon>
        <taxon>Punica</taxon>
    </lineage>
</organism>
<name>A0A2I0K6T7_PUNGR</name>
<comment type="caution">
    <text evidence="2">The sequence shown here is derived from an EMBL/GenBank/DDBJ whole genome shotgun (WGS) entry which is preliminary data.</text>
</comment>
<dbReference type="Proteomes" id="UP000233551">
    <property type="component" value="Unassembled WGS sequence"/>
</dbReference>
<feature type="region of interest" description="Disordered" evidence="1">
    <location>
        <begin position="45"/>
        <end position="81"/>
    </location>
</feature>
<feature type="region of interest" description="Disordered" evidence="1">
    <location>
        <begin position="1"/>
        <end position="29"/>
    </location>
</feature>
<evidence type="ECO:0000256" key="1">
    <source>
        <dbReference type="SAM" id="MobiDB-lite"/>
    </source>
</evidence>